<sequence length="387" mass="44424">MISKEIENCIVKYLSQSADVADLDLLNKWIVEEDNQVIFKTFVKTNFAINLAMDDPNKDNIRERLLKEIRKEKSSFYRRRFSSVAKYAAIAILFLGLGLLVKQSFFGKSSNHEIVPREDVITLQLGNGDVRIINEDDKSYVIRANGNKVGLQKGDRLIYNKSYSQSELVYNTLRIPNGKRFSVILSDGTKVHLNSGSSLTYPIEFIKDRVRKVQVAGEAYFEVTKDENHLFVVNTQGLNVQVYGTKFNVSNYSEDDAAEVVLVEGEVSLSDSDKIRKKGGEFFLKPGFMGVFNKMNKKISNKKVNTDLYTSWMNGNLVFRNATFENIIQKLERHYNVVIINNNKDLGQETFNATIETEDETIEQVFNYFNKVYQIEYQIVENKIIIN</sequence>
<evidence type="ECO:0000259" key="2">
    <source>
        <dbReference type="Pfam" id="PF04773"/>
    </source>
</evidence>
<keyword evidence="1" id="KW-1133">Transmembrane helix</keyword>
<evidence type="ECO:0000313" key="4">
    <source>
        <dbReference type="EMBL" id="SDM67015.1"/>
    </source>
</evidence>
<dbReference type="AlphaFoldDB" id="A0A1G9V571"/>
<accession>A0A1G9V571</accession>
<protein>
    <submittedName>
        <fullName evidence="4">FecR family protein</fullName>
    </submittedName>
</protein>
<dbReference type="RefSeq" id="WP_089893477.1">
    <property type="nucleotide sequence ID" value="NZ_FNGV01000012.1"/>
</dbReference>
<gene>
    <name evidence="4" type="ORF">SAMN04488514_112107</name>
</gene>
<dbReference type="EMBL" id="FNGV01000012">
    <property type="protein sequence ID" value="SDM67015.1"/>
    <property type="molecule type" value="Genomic_DNA"/>
</dbReference>
<keyword evidence="1" id="KW-0812">Transmembrane</keyword>
<dbReference type="InterPro" id="IPR006860">
    <property type="entry name" value="FecR"/>
</dbReference>
<organism evidence="4 5">
    <name type="scientific">Kriegella aquimaris</name>
    <dbReference type="NCBI Taxonomy" id="192904"/>
    <lineage>
        <taxon>Bacteria</taxon>
        <taxon>Pseudomonadati</taxon>
        <taxon>Bacteroidota</taxon>
        <taxon>Flavobacteriia</taxon>
        <taxon>Flavobacteriales</taxon>
        <taxon>Flavobacteriaceae</taxon>
        <taxon>Kriegella</taxon>
    </lineage>
</organism>
<proteinExistence type="predicted"/>
<feature type="transmembrane region" description="Helical" evidence="1">
    <location>
        <begin position="84"/>
        <end position="101"/>
    </location>
</feature>
<feature type="domain" description="FecR protein" evidence="2">
    <location>
        <begin position="172"/>
        <end position="267"/>
    </location>
</feature>
<dbReference type="Gene3D" id="2.60.120.1440">
    <property type="match status" value="1"/>
</dbReference>
<dbReference type="Gene3D" id="3.55.50.30">
    <property type="match status" value="1"/>
</dbReference>
<evidence type="ECO:0000313" key="5">
    <source>
        <dbReference type="Proteomes" id="UP000199440"/>
    </source>
</evidence>
<dbReference type="GO" id="GO:0016989">
    <property type="term" value="F:sigma factor antagonist activity"/>
    <property type="evidence" value="ECO:0007669"/>
    <property type="project" value="TreeGrafter"/>
</dbReference>
<dbReference type="Pfam" id="PF04773">
    <property type="entry name" value="FecR"/>
    <property type="match status" value="1"/>
</dbReference>
<name>A0A1G9V571_9FLAO</name>
<dbReference type="PANTHER" id="PTHR30273:SF2">
    <property type="entry name" value="PROTEIN FECR"/>
    <property type="match status" value="1"/>
</dbReference>
<dbReference type="InterPro" id="IPR012373">
    <property type="entry name" value="Ferrdict_sens_TM"/>
</dbReference>
<dbReference type="Proteomes" id="UP000199440">
    <property type="component" value="Unassembled WGS sequence"/>
</dbReference>
<reference evidence="4 5" key="1">
    <citation type="submission" date="2016-10" db="EMBL/GenBank/DDBJ databases">
        <authorList>
            <person name="de Groot N.N."/>
        </authorList>
    </citation>
    <scope>NUCLEOTIDE SEQUENCE [LARGE SCALE GENOMIC DNA]</scope>
    <source>
        <strain evidence="4 5">DSM 19886</strain>
    </source>
</reference>
<dbReference type="STRING" id="192904.SAMN04488514_112107"/>
<keyword evidence="1" id="KW-0472">Membrane</keyword>
<dbReference type="PANTHER" id="PTHR30273">
    <property type="entry name" value="PERIPLASMIC SIGNAL SENSOR AND SIGMA FACTOR ACTIVATOR FECR-RELATED"/>
    <property type="match status" value="1"/>
</dbReference>
<evidence type="ECO:0000259" key="3">
    <source>
        <dbReference type="Pfam" id="PF16344"/>
    </source>
</evidence>
<dbReference type="Pfam" id="PF16344">
    <property type="entry name" value="FecR_C"/>
    <property type="match status" value="1"/>
</dbReference>
<feature type="domain" description="Protein FecR C-terminal" evidence="3">
    <location>
        <begin position="317"/>
        <end position="386"/>
    </location>
</feature>
<keyword evidence="5" id="KW-1185">Reference proteome</keyword>
<dbReference type="OrthoDB" id="704021at2"/>
<dbReference type="InterPro" id="IPR032508">
    <property type="entry name" value="FecR_C"/>
</dbReference>
<evidence type="ECO:0000256" key="1">
    <source>
        <dbReference type="SAM" id="Phobius"/>
    </source>
</evidence>